<feature type="domain" description="Rad60/SUMO-like" evidence="1">
    <location>
        <begin position="15"/>
        <end position="84"/>
    </location>
</feature>
<reference evidence="2" key="1">
    <citation type="journal article" date="2023" name="bioRxiv">
        <title>Improved chromosome-level genome assembly for marigold (Tagetes erecta).</title>
        <authorList>
            <person name="Jiang F."/>
            <person name="Yuan L."/>
            <person name="Wang S."/>
            <person name="Wang H."/>
            <person name="Xu D."/>
            <person name="Wang A."/>
            <person name="Fan W."/>
        </authorList>
    </citation>
    <scope>NUCLEOTIDE SEQUENCE</scope>
    <source>
        <strain evidence="2">WSJ</strain>
        <tissue evidence="2">Leaf</tissue>
    </source>
</reference>
<protein>
    <recommendedName>
        <fullName evidence="1">Rad60/SUMO-like domain-containing protein</fullName>
    </recommendedName>
</protein>
<dbReference type="Gene3D" id="3.10.20.90">
    <property type="entry name" value="Phosphatidylinositol 3-kinase Catalytic Subunit, Chain A, domain 1"/>
    <property type="match status" value="1"/>
</dbReference>
<dbReference type="AlphaFoldDB" id="A0AAD8KWM7"/>
<sequence>MSILNNKKHEQEAHITFKLKRQDGFEVLFRVKRNTPLKKHLNAYCFRHFIMPKCVTFLFLGRLFQPEQTPNELEMKEGDVIDAYFHETEAHKNNFVEVITKEMAEDEEDEAFVLNMVMSVLWKVVSKVMAGNSSIIKEITKLINDEEKEAVFIKTGRIFHELIRGYGGQREEIKMELTRLSEELREDLKEVVISVLKEREEDDDYDDEEEEEEEDDEYFAETGRRVFELVEWAKKNHEFVRCIVVSKL</sequence>
<evidence type="ECO:0000313" key="2">
    <source>
        <dbReference type="EMBL" id="KAK1430940.1"/>
    </source>
</evidence>
<dbReference type="InterPro" id="IPR029071">
    <property type="entry name" value="Ubiquitin-like_domsf"/>
</dbReference>
<accession>A0AAD8KWM7</accession>
<comment type="caution">
    <text evidence="2">The sequence shown here is derived from an EMBL/GenBank/DDBJ whole genome shotgun (WGS) entry which is preliminary data.</text>
</comment>
<dbReference type="PANTHER" id="PTHR10562">
    <property type="entry name" value="SMALL UBIQUITIN-RELATED MODIFIER"/>
    <property type="match status" value="1"/>
</dbReference>
<organism evidence="2 3">
    <name type="scientific">Tagetes erecta</name>
    <name type="common">African marigold</name>
    <dbReference type="NCBI Taxonomy" id="13708"/>
    <lineage>
        <taxon>Eukaryota</taxon>
        <taxon>Viridiplantae</taxon>
        <taxon>Streptophyta</taxon>
        <taxon>Embryophyta</taxon>
        <taxon>Tracheophyta</taxon>
        <taxon>Spermatophyta</taxon>
        <taxon>Magnoliopsida</taxon>
        <taxon>eudicotyledons</taxon>
        <taxon>Gunneridae</taxon>
        <taxon>Pentapetalae</taxon>
        <taxon>asterids</taxon>
        <taxon>campanulids</taxon>
        <taxon>Asterales</taxon>
        <taxon>Asteraceae</taxon>
        <taxon>Asteroideae</taxon>
        <taxon>Heliantheae alliance</taxon>
        <taxon>Tageteae</taxon>
        <taxon>Tagetes</taxon>
    </lineage>
</organism>
<proteinExistence type="predicted"/>
<evidence type="ECO:0000259" key="1">
    <source>
        <dbReference type="Pfam" id="PF11976"/>
    </source>
</evidence>
<dbReference type="Pfam" id="PF11976">
    <property type="entry name" value="Rad60-SLD"/>
    <property type="match status" value="1"/>
</dbReference>
<keyword evidence="3" id="KW-1185">Reference proteome</keyword>
<evidence type="ECO:0000313" key="3">
    <source>
        <dbReference type="Proteomes" id="UP001229421"/>
    </source>
</evidence>
<name>A0AAD8KWM7_TARER</name>
<dbReference type="InterPro" id="IPR022617">
    <property type="entry name" value="Rad60/SUMO-like_dom"/>
</dbReference>
<dbReference type="SUPFAM" id="SSF54236">
    <property type="entry name" value="Ubiquitin-like"/>
    <property type="match status" value="1"/>
</dbReference>
<dbReference type="EMBL" id="JAUHHV010000003">
    <property type="protein sequence ID" value="KAK1430940.1"/>
    <property type="molecule type" value="Genomic_DNA"/>
</dbReference>
<dbReference type="Proteomes" id="UP001229421">
    <property type="component" value="Unassembled WGS sequence"/>
</dbReference>
<gene>
    <name evidence="2" type="ORF">QVD17_14075</name>
</gene>